<dbReference type="CDD" id="cd00082">
    <property type="entry name" value="HisKA"/>
    <property type="match status" value="1"/>
</dbReference>
<proteinExistence type="predicted"/>
<dbReference type="GO" id="GO:0016301">
    <property type="term" value="F:kinase activity"/>
    <property type="evidence" value="ECO:0007669"/>
    <property type="project" value="UniProtKB-KW"/>
</dbReference>
<evidence type="ECO:0000256" key="1">
    <source>
        <dbReference type="ARBA" id="ARBA00000085"/>
    </source>
</evidence>
<dbReference type="InterPro" id="IPR050428">
    <property type="entry name" value="TCS_sensor_his_kinase"/>
</dbReference>
<dbReference type="Proteomes" id="UP001596425">
    <property type="component" value="Unassembled WGS sequence"/>
</dbReference>
<reference evidence="11" key="1">
    <citation type="journal article" date="2019" name="Int. J. Syst. Evol. Microbiol.">
        <title>The Global Catalogue of Microorganisms (GCM) 10K type strain sequencing project: providing services to taxonomists for standard genome sequencing and annotation.</title>
        <authorList>
            <consortium name="The Broad Institute Genomics Platform"/>
            <consortium name="The Broad Institute Genome Sequencing Center for Infectious Disease"/>
            <person name="Wu L."/>
            <person name="Ma J."/>
        </authorList>
    </citation>
    <scope>NUCLEOTIDE SEQUENCE [LARGE SCALE GENOMIC DNA]</scope>
    <source>
        <strain evidence="11">CGMCC 1.13718</strain>
    </source>
</reference>
<evidence type="ECO:0000256" key="5">
    <source>
        <dbReference type="ARBA" id="ARBA00022692"/>
    </source>
</evidence>
<dbReference type="InterPro" id="IPR003661">
    <property type="entry name" value="HisK_dim/P_dom"/>
</dbReference>
<gene>
    <name evidence="10" type="ORF">ACFQBM_04750</name>
</gene>
<dbReference type="EMBL" id="JBHSVR010000001">
    <property type="protein sequence ID" value="MFC6632576.1"/>
    <property type="molecule type" value="Genomic_DNA"/>
</dbReference>
<evidence type="ECO:0000256" key="4">
    <source>
        <dbReference type="ARBA" id="ARBA00022679"/>
    </source>
</evidence>
<keyword evidence="8" id="KW-0472">Membrane</keyword>
<feature type="transmembrane region" description="Helical" evidence="8">
    <location>
        <begin position="129"/>
        <end position="153"/>
    </location>
</feature>
<dbReference type="EC" id="2.7.13.3" evidence="2"/>
<evidence type="ECO:0000313" key="10">
    <source>
        <dbReference type="EMBL" id="MFC6632576.1"/>
    </source>
</evidence>
<dbReference type="PROSITE" id="PS50109">
    <property type="entry name" value="HIS_KIN"/>
    <property type="match status" value="1"/>
</dbReference>
<organism evidence="10 11">
    <name type="scientific">Microbulbifer taiwanensis</name>
    <dbReference type="NCBI Taxonomy" id="986746"/>
    <lineage>
        <taxon>Bacteria</taxon>
        <taxon>Pseudomonadati</taxon>
        <taxon>Pseudomonadota</taxon>
        <taxon>Gammaproteobacteria</taxon>
        <taxon>Cellvibrionales</taxon>
        <taxon>Microbulbiferaceae</taxon>
        <taxon>Microbulbifer</taxon>
    </lineage>
</organism>
<evidence type="ECO:0000256" key="6">
    <source>
        <dbReference type="ARBA" id="ARBA00022777"/>
    </source>
</evidence>
<dbReference type="Pfam" id="PF02518">
    <property type="entry name" value="HATPase_c"/>
    <property type="match status" value="1"/>
</dbReference>
<dbReference type="Gene3D" id="1.10.287.130">
    <property type="match status" value="1"/>
</dbReference>
<keyword evidence="6 10" id="KW-0418">Kinase</keyword>
<comment type="caution">
    <text evidence="10">The sequence shown here is derived from an EMBL/GenBank/DDBJ whole genome shotgun (WGS) entry which is preliminary data.</text>
</comment>
<dbReference type="SMART" id="SM00387">
    <property type="entry name" value="HATPase_c"/>
    <property type="match status" value="1"/>
</dbReference>
<dbReference type="SMART" id="SM00388">
    <property type="entry name" value="HisKA"/>
    <property type="match status" value="1"/>
</dbReference>
<evidence type="ECO:0000256" key="8">
    <source>
        <dbReference type="SAM" id="Phobius"/>
    </source>
</evidence>
<dbReference type="SUPFAM" id="SSF47384">
    <property type="entry name" value="Homodimeric domain of signal transducing histidine kinase"/>
    <property type="match status" value="1"/>
</dbReference>
<keyword evidence="7 8" id="KW-1133">Transmembrane helix</keyword>
<keyword evidence="5 8" id="KW-0812">Transmembrane</keyword>
<protein>
    <recommendedName>
        <fullName evidence="2">histidine kinase</fullName>
        <ecNumber evidence="2">2.7.13.3</ecNumber>
    </recommendedName>
</protein>
<evidence type="ECO:0000313" key="11">
    <source>
        <dbReference type="Proteomes" id="UP001596425"/>
    </source>
</evidence>
<dbReference type="InterPro" id="IPR005467">
    <property type="entry name" value="His_kinase_dom"/>
</dbReference>
<evidence type="ECO:0000259" key="9">
    <source>
        <dbReference type="PROSITE" id="PS50109"/>
    </source>
</evidence>
<accession>A0ABW1YJ73</accession>
<evidence type="ECO:0000256" key="2">
    <source>
        <dbReference type="ARBA" id="ARBA00012438"/>
    </source>
</evidence>
<dbReference type="Pfam" id="PF00512">
    <property type="entry name" value="HisKA"/>
    <property type="match status" value="1"/>
</dbReference>
<feature type="domain" description="Histidine kinase" evidence="9">
    <location>
        <begin position="215"/>
        <end position="406"/>
    </location>
</feature>
<dbReference type="InterPro" id="IPR003594">
    <property type="entry name" value="HATPase_dom"/>
</dbReference>
<dbReference type="InterPro" id="IPR036890">
    <property type="entry name" value="HATPase_C_sf"/>
</dbReference>
<keyword evidence="3" id="KW-0597">Phosphoprotein</keyword>
<dbReference type="SUPFAM" id="SSF55874">
    <property type="entry name" value="ATPase domain of HSP90 chaperone/DNA topoisomerase II/histidine kinase"/>
    <property type="match status" value="1"/>
</dbReference>
<dbReference type="Gene3D" id="3.30.565.10">
    <property type="entry name" value="Histidine kinase-like ATPase, C-terminal domain"/>
    <property type="match status" value="1"/>
</dbReference>
<name>A0ABW1YJ73_9GAMM</name>
<keyword evidence="4" id="KW-0808">Transferase</keyword>
<dbReference type="PANTHER" id="PTHR45436:SF16">
    <property type="entry name" value="HISTIDINE KINASE"/>
    <property type="match status" value="1"/>
</dbReference>
<dbReference type="PANTHER" id="PTHR45436">
    <property type="entry name" value="SENSOR HISTIDINE KINASE YKOH"/>
    <property type="match status" value="1"/>
</dbReference>
<dbReference type="InterPro" id="IPR036097">
    <property type="entry name" value="HisK_dim/P_sf"/>
</dbReference>
<keyword evidence="11" id="KW-1185">Reference proteome</keyword>
<evidence type="ECO:0000256" key="3">
    <source>
        <dbReference type="ARBA" id="ARBA00022553"/>
    </source>
</evidence>
<evidence type="ECO:0000256" key="7">
    <source>
        <dbReference type="ARBA" id="ARBA00022989"/>
    </source>
</evidence>
<dbReference type="RefSeq" id="WP_193192074.1">
    <property type="nucleotide sequence ID" value="NZ_JACZFR010000025.1"/>
</dbReference>
<sequence length="419" mass="45806">MTLRFRFVVFFCAFALLLGALFSAVNFLLAYTLEDRVFERELAREADYLAAHFRRHGQWPEPRRENYSLHLTTASLPVLVRETLAAETGRTEFFGEGGRHYHLRRLADRDAVLLAEVSADLLVRPRARAMLVALGLLTLAMMAVGCVLAYAFARGALAPLSRLTRQVELRAPEAIPGGFASGCPDNEIGVLARALDDAFGQVGEYVEREVQFTRDASHELRTPISAVSGAAELLAGRGDLDPEARILVERIRRANRDMVQTVQTLLTLARDEGDQLPVERLSLLAAVEKVVVSQARLLEGKDVAVRIDIDPGQTIEMPAAVLDILLTNLIANAFQYTAEGEVSIASGADTLVIADTGGGIAPELQPYVTRPLVKGHASRGFGIGLSIVQRLCDRYRLKLAIDDCGQGCRVRVFWSGGAE</sequence>
<comment type="catalytic activity">
    <reaction evidence="1">
        <text>ATP + protein L-histidine = ADP + protein N-phospho-L-histidine.</text>
        <dbReference type="EC" id="2.7.13.3"/>
    </reaction>
</comment>